<dbReference type="InterPro" id="IPR010980">
    <property type="entry name" value="Cyt_c/b562"/>
</dbReference>
<feature type="signal peptide" evidence="1">
    <location>
        <begin position="1"/>
        <end position="24"/>
    </location>
</feature>
<dbReference type="Proteomes" id="UP001161405">
    <property type="component" value="Unassembled WGS sequence"/>
</dbReference>
<gene>
    <name evidence="2" type="primary">cycF</name>
    <name evidence="2" type="ORF">GCM10007879_23310</name>
</gene>
<feature type="chain" id="PRO_5045591734" evidence="1">
    <location>
        <begin position="25"/>
        <end position="120"/>
    </location>
</feature>
<evidence type="ECO:0000256" key="1">
    <source>
        <dbReference type="SAM" id="SignalP"/>
    </source>
</evidence>
<evidence type="ECO:0000313" key="3">
    <source>
        <dbReference type="Proteomes" id="UP001161405"/>
    </source>
</evidence>
<dbReference type="PROSITE" id="PS51009">
    <property type="entry name" value="CYTCII"/>
    <property type="match status" value="1"/>
</dbReference>
<accession>A0ABQ5UVS4</accession>
<sequence>MKFKLLLAATIGLSLTAISAPIVAQDDPIAARQAAMKAMGGALKAGDTATVAAKAAELKLLFPEGSMSEKSEASPKIWEEWDDFIAIFDKLEADATAGAAVPVLGGSCKACHDNYRVKKG</sequence>
<name>A0ABQ5UVS4_9HYPH</name>
<dbReference type="RefSeq" id="WP_284364703.1">
    <property type="nucleotide sequence ID" value="NZ_BSNI01000002.1"/>
</dbReference>
<proteinExistence type="predicted"/>
<dbReference type="Gene3D" id="1.20.120.10">
    <property type="entry name" value="Cytochrome c/b562"/>
    <property type="match status" value="1"/>
</dbReference>
<dbReference type="SUPFAM" id="SSF47175">
    <property type="entry name" value="Cytochromes"/>
    <property type="match status" value="1"/>
</dbReference>
<keyword evidence="1" id="KW-0732">Signal</keyword>
<organism evidence="2 3">
    <name type="scientific">Maritalea porphyrae</name>
    <dbReference type="NCBI Taxonomy" id="880732"/>
    <lineage>
        <taxon>Bacteria</taxon>
        <taxon>Pseudomonadati</taxon>
        <taxon>Pseudomonadota</taxon>
        <taxon>Alphaproteobacteria</taxon>
        <taxon>Hyphomicrobiales</taxon>
        <taxon>Devosiaceae</taxon>
        <taxon>Maritalea</taxon>
    </lineage>
</organism>
<keyword evidence="3" id="KW-1185">Reference proteome</keyword>
<dbReference type="EMBL" id="BSNI01000002">
    <property type="protein sequence ID" value="GLQ18082.1"/>
    <property type="molecule type" value="Genomic_DNA"/>
</dbReference>
<reference evidence="2" key="2">
    <citation type="submission" date="2023-01" db="EMBL/GenBank/DDBJ databases">
        <title>Draft genome sequence of Maritalea porphyrae strain NBRC 107169.</title>
        <authorList>
            <person name="Sun Q."/>
            <person name="Mori K."/>
        </authorList>
    </citation>
    <scope>NUCLEOTIDE SEQUENCE</scope>
    <source>
        <strain evidence="2">NBRC 107169</strain>
    </source>
</reference>
<dbReference type="Pfam" id="PF01322">
    <property type="entry name" value="Cytochrom_C_2"/>
    <property type="match status" value="1"/>
</dbReference>
<protein>
    <submittedName>
        <fullName evidence="2">Cytochrome C556</fullName>
    </submittedName>
</protein>
<dbReference type="InterPro" id="IPR002321">
    <property type="entry name" value="Cyt_c_II"/>
</dbReference>
<evidence type="ECO:0000313" key="2">
    <source>
        <dbReference type="EMBL" id="GLQ18082.1"/>
    </source>
</evidence>
<comment type="caution">
    <text evidence="2">The sequence shown here is derived from an EMBL/GenBank/DDBJ whole genome shotgun (WGS) entry which is preliminary data.</text>
</comment>
<reference evidence="2" key="1">
    <citation type="journal article" date="2014" name="Int. J. Syst. Evol. Microbiol.">
        <title>Complete genome of a new Firmicutes species belonging to the dominant human colonic microbiota ('Ruminococcus bicirculans') reveals two chromosomes and a selective capacity to utilize plant glucans.</title>
        <authorList>
            <consortium name="NISC Comparative Sequencing Program"/>
            <person name="Wegmann U."/>
            <person name="Louis P."/>
            <person name="Goesmann A."/>
            <person name="Henrissat B."/>
            <person name="Duncan S.H."/>
            <person name="Flint H.J."/>
        </authorList>
    </citation>
    <scope>NUCLEOTIDE SEQUENCE</scope>
    <source>
        <strain evidence="2">NBRC 107169</strain>
    </source>
</reference>